<dbReference type="EMBL" id="CP121472">
    <property type="protein sequence ID" value="WPL16837.1"/>
    <property type="molecule type" value="Genomic_DNA"/>
</dbReference>
<evidence type="ECO:0000313" key="1">
    <source>
        <dbReference type="EMBL" id="WPL16837.1"/>
    </source>
</evidence>
<proteinExistence type="predicted"/>
<keyword evidence="3" id="KW-1185">Reference proteome</keyword>
<dbReference type="Proteomes" id="UP001432180">
    <property type="component" value="Chromosome"/>
</dbReference>
<accession>A0ABZ0S8H6</accession>
<evidence type="ECO:0000313" key="3">
    <source>
        <dbReference type="Proteomes" id="UP001432180"/>
    </source>
</evidence>
<evidence type="ECO:0000313" key="2">
    <source>
        <dbReference type="EMBL" id="WPL19820.1"/>
    </source>
</evidence>
<sequence>MTYFPSRCRPCRCFSANTTPALPGSDQYNPLRSQLSSLCAGEPVPGSD</sequence>
<dbReference type="EMBL" id="CP121472">
    <property type="protein sequence ID" value="WPL19820.1"/>
    <property type="molecule type" value="Genomic_DNA"/>
</dbReference>
<name>A0ABZ0S8H6_9GAMM</name>
<gene>
    <name evidence="1" type="ORF">Thiowin_01813</name>
    <name evidence="2" type="ORF">Thiowin_04965</name>
</gene>
<protein>
    <submittedName>
        <fullName evidence="1">Uncharacterized protein</fullName>
    </submittedName>
</protein>
<organism evidence="1 3">
    <name type="scientific">Thiorhodovibrio winogradskyi</name>
    <dbReference type="NCBI Taxonomy" id="77007"/>
    <lineage>
        <taxon>Bacteria</taxon>
        <taxon>Pseudomonadati</taxon>
        <taxon>Pseudomonadota</taxon>
        <taxon>Gammaproteobacteria</taxon>
        <taxon>Chromatiales</taxon>
        <taxon>Chromatiaceae</taxon>
        <taxon>Thiorhodovibrio</taxon>
    </lineage>
</organism>
<reference evidence="1 3" key="1">
    <citation type="journal article" date="2023" name="Microorganisms">
        <title>Thiorhodovibrio frisius and Trv. litoralis spp. nov., Two Novel Members from a Clade of Fastidious Purple Sulfur Bacteria That Exhibit Unique Red-Shifted Light-Harvesting Capabilities.</title>
        <authorList>
            <person name="Methner A."/>
            <person name="Kuzyk S.B."/>
            <person name="Petersen J."/>
            <person name="Bauer S."/>
            <person name="Brinkmann H."/>
            <person name="Sichau K."/>
            <person name="Wanner G."/>
            <person name="Wolf J."/>
            <person name="Neumann-Schaal M."/>
            <person name="Henke P."/>
            <person name="Tank M."/>
            <person name="Sproer C."/>
            <person name="Bunk B."/>
            <person name="Overmann J."/>
        </authorList>
    </citation>
    <scope>NUCLEOTIDE SEQUENCE [LARGE SCALE GENOMIC DNA]</scope>
    <source>
        <strain evidence="1 3">DSM 6702</strain>
    </source>
</reference>